<dbReference type="SUPFAM" id="SSF141571">
    <property type="entry name" value="Pentapeptide repeat-like"/>
    <property type="match status" value="1"/>
</dbReference>
<proteinExistence type="predicted"/>
<dbReference type="AlphaFoldDB" id="A0A3S4KEN8"/>
<sequence length="265" mass="30666">MCYNGLNNMFFPLCQINNNHSVTSPSHTKKTKSDNYRKHHKNTLIDNKALSLFKIDDHEKVIGLIQKMKRFYDSLPSGKITKETDRKIHKYFIDIASYANNKCDDRITRRVYLNKDKEVSIKVVYFINNVTVHNNTIEIPQTVNGGYDFSHLSLKGIVIKDEDLSNSNFAGCRLQNAIFQDCNMYKTNFNFAIMEKILFDNCILDDSNFAQIKMTDGTLNSCSAMHVQFYNAAMNRANIKNTFLDYSNFYMAYMAEVNLYKVIAP</sequence>
<dbReference type="EMBL" id="LR134246">
    <property type="protein sequence ID" value="VED38184.1"/>
    <property type="molecule type" value="Genomic_DNA"/>
</dbReference>
<evidence type="ECO:0000313" key="2">
    <source>
        <dbReference type="EMBL" id="VED38184.1"/>
    </source>
</evidence>
<accession>A0A3S4KEN8</accession>
<dbReference type="PANTHER" id="PTHR14136:SF17">
    <property type="entry name" value="BTB_POZ DOMAIN-CONTAINING PROTEIN KCTD9"/>
    <property type="match status" value="1"/>
</dbReference>
<protein>
    <submittedName>
        <fullName evidence="1">Pentapeptide repeat-containing protein</fullName>
    </submittedName>
</protein>
<evidence type="ECO:0000313" key="4">
    <source>
        <dbReference type="Proteomes" id="UP000277930"/>
    </source>
</evidence>
<evidence type="ECO:0000313" key="1">
    <source>
        <dbReference type="EMBL" id="VED10503.1"/>
    </source>
</evidence>
<dbReference type="Pfam" id="PF00805">
    <property type="entry name" value="Pentapeptide"/>
    <property type="match status" value="1"/>
</dbReference>
<name>A0A3S4KEN8_ECOLX</name>
<gene>
    <name evidence="1" type="ORF">NCTC9044_02405</name>
    <name evidence="2" type="ORF">NCTC9702_05539</name>
</gene>
<dbReference type="Proteomes" id="UP000277930">
    <property type="component" value="Chromosome 1"/>
</dbReference>
<dbReference type="InterPro" id="IPR001646">
    <property type="entry name" value="5peptide_repeat"/>
</dbReference>
<dbReference type="InterPro" id="IPR051082">
    <property type="entry name" value="Pentapeptide-BTB/POZ_domain"/>
</dbReference>
<dbReference type="Proteomes" id="UP000271797">
    <property type="component" value="Chromosome"/>
</dbReference>
<reference evidence="3 4" key="1">
    <citation type="submission" date="2018-12" db="EMBL/GenBank/DDBJ databases">
        <authorList>
            <consortium name="Pathogen Informatics"/>
        </authorList>
    </citation>
    <scope>NUCLEOTIDE SEQUENCE [LARGE SCALE GENOMIC DNA]</scope>
    <source>
        <strain evidence="1 3">NCTC9044</strain>
        <strain evidence="2 4">NCTC9702</strain>
    </source>
</reference>
<dbReference type="PANTHER" id="PTHR14136">
    <property type="entry name" value="BTB_POZ DOMAIN-CONTAINING PROTEIN KCTD9"/>
    <property type="match status" value="1"/>
</dbReference>
<organism evidence="1 3">
    <name type="scientific">Escherichia coli</name>
    <dbReference type="NCBI Taxonomy" id="562"/>
    <lineage>
        <taxon>Bacteria</taxon>
        <taxon>Pseudomonadati</taxon>
        <taxon>Pseudomonadota</taxon>
        <taxon>Gammaproteobacteria</taxon>
        <taxon>Enterobacterales</taxon>
        <taxon>Enterobacteriaceae</taxon>
        <taxon>Escherichia</taxon>
    </lineage>
</organism>
<evidence type="ECO:0000313" key="3">
    <source>
        <dbReference type="Proteomes" id="UP000271797"/>
    </source>
</evidence>
<dbReference type="EMBL" id="LR134238">
    <property type="protein sequence ID" value="VED10503.1"/>
    <property type="molecule type" value="Genomic_DNA"/>
</dbReference>
<dbReference type="Gene3D" id="2.160.20.80">
    <property type="entry name" value="E3 ubiquitin-protein ligase SopA"/>
    <property type="match status" value="1"/>
</dbReference>